<evidence type="ECO:0000313" key="1">
    <source>
        <dbReference type="EMBL" id="SOD50776.1"/>
    </source>
</evidence>
<evidence type="ECO:0000313" key="2">
    <source>
        <dbReference type="Proteomes" id="UP000219374"/>
    </source>
</evidence>
<reference evidence="1 2" key="1">
    <citation type="submission" date="2017-09" db="EMBL/GenBank/DDBJ databases">
        <authorList>
            <person name="Ehlers B."/>
            <person name="Leendertz F.H."/>
        </authorList>
    </citation>
    <scope>NUCLEOTIDE SEQUENCE [LARGE SCALE GENOMIC DNA]</scope>
    <source>
        <strain evidence="1 2">CGMCC 1.10978</strain>
    </source>
</reference>
<dbReference type="OrthoDB" id="3078379at2"/>
<dbReference type="AlphaFoldDB" id="A0A286CWK0"/>
<protein>
    <submittedName>
        <fullName evidence="1">Uncharacterized protein</fullName>
    </submittedName>
</protein>
<name>A0A286CWK0_9GAMM</name>
<organism evidence="1 2">
    <name type="scientific">Pseudoxanthomonas wuyuanensis</name>
    <dbReference type="NCBI Taxonomy" id="1073196"/>
    <lineage>
        <taxon>Bacteria</taxon>
        <taxon>Pseudomonadati</taxon>
        <taxon>Pseudomonadota</taxon>
        <taxon>Gammaproteobacteria</taxon>
        <taxon>Lysobacterales</taxon>
        <taxon>Lysobacteraceae</taxon>
        <taxon>Pseudoxanthomonas</taxon>
    </lineage>
</organism>
<gene>
    <name evidence="1" type="ORF">SAMN06296416_101317</name>
</gene>
<accession>A0A286CWK0</accession>
<proteinExistence type="predicted"/>
<sequence length="94" mass="10284">MPEFEKVIELVDYYDGPREGLANFQGKPHTFKSRMLDVYGADDAIDLFDLAPVGLDGPTVVARAEFRRVGSGPQPPGEWPVHAVRWALVSADGA</sequence>
<dbReference type="RefSeq" id="WP_097120119.1">
    <property type="nucleotide sequence ID" value="NZ_OCND01000001.1"/>
</dbReference>
<dbReference type="Proteomes" id="UP000219374">
    <property type="component" value="Unassembled WGS sequence"/>
</dbReference>
<dbReference type="EMBL" id="OCND01000001">
    <property type="protein sequence ID" value="SOD50776.1"/>
    <property type="molecule type" value="Genomic_DNA"/>
</dbReference>
<keyword evidence="2" id="KW-1185">Reference proteome</keyword>